<feature type="compositionally biased region" description="Low complexity" evidence="3">
    <location>
        <begin position="544"/>
        <end position="565"/>
    </location>
</feature>
<dbReference type="SUPFAM" id="SSF51045">
    <property type="entry name" value="WW domain"/>
    <property type="match status" value="2"/>
</dbReference>
<protein>
    <recommendedName>
        <fullName evidence="4">WW domain-containing protein</fullName>
    </recommendedName>
</protein>
<dbReference type="Gene3D" id="1.10.10.440">
    <property type="entry name" value="FF domain"/>
    <property type="match status" value="5"/>
</dbReference>
<feature type="compositionally biased region" description="Low complexity" evidence="3">
    <location>
        <begin position="213"/>
        <end position="225"/>
    </location>
</feature>
<feature type="compositionally biased region" description="Basic and acidic residues" evidence="3">
    <location>
        <begin position="185"/>
        <end position="203"/>
    </location>
</feature>
<dbReference type="RefSeq" id="XP_025362377.1">
    <property type="nucleotide sequence ID" value="XM_025506149.1"/>
</dbReference>
<feature type="compositionally biased region" description="Pro residues" evidence="3">
    <location>
        <begin position="243"/>
        <end position="277"/>
    </location>
</feature>
<dbReference type="GO" id="GO:0070063">
    <property type="term" value="F:RNA polymerase binding"/>
    <property type="evidence" value="ECO:0007669"/>
    <property type="project" value="InterPro"/>
</dbReference>
<feature type="compositionally biased region" description="Low complexity" evidence="3">
    <location>
        <begin position="53"/>
        <end position="62"/>
    </location>
</feature>
<dbReference type="GO" id="GO:0005634">
    <property type="term" value="C:nucleus"/>
    <property type="evidence" value="ECO:0007669"/>
    <property type="project" value="TreeGrafter"/>
</dbReference>
<dbReference type="OrthoDB" id="410044at2759"/>
<feature type="region of interest" description="Disordered" evidence="3">
    <location>
        <begin position="686"/>
        <end position="715"/>
    </location>
</feature>
<dbReference type="SUPFAM" id="SSF81698">
    <property type="entry name" value="FF domain"/>
    <property type="match status" value="2"/>
</dbReference>
<evidence type="ECO:0000256" key="1">
    <source>
        <dbReference type="ARBA" id="ARBA00022737"/>
    </source>
</evidence>
<feature type="region of interest" description="Disordered" evidence="3">
    <location>
        <begin position="120"/>
        <end position="301"/>
    </location>
</feature>
<dbReference type="InterPro" id="IPR045148">
    <property type="entry name" value="TCRG1-like"/>
</dbReference>
<feature type="compositionally biased region" description="Low complexity" evidence="3">
    <location>
        <begin position="120"/>
        <end position="129"/>
    </location>
</feature>
<dbReference type="Pfam" id="PF00397">
    <property type="entry name" value="WW"/>
    <property type="match status" value="1"/>
</dbReference>
<feature type="compositionally biased region" description="Polar residues" evidence="3">
    <location>
        <begin position="35"/>
        <end position="52"/>
    </location>
</feature>
<organism evidence="5 6">
    <name type="scientific">Jaminaea rosea</name>
    <dbReference type="NCBI Taxonomy" id="1569628"/>
    <lineage>
        <taxon>Eukaryota</taxon>
        <taxon>Fungi</taxon>
        <taxon>Dikarya</taxon>
        <taxon>Basidiomycota</taxon>
        <taxon>Ustilaginomycotina</taxon>
        <taxon>Exobasidiomycetes</taxon>
        <taxon>Microstromatales</taxon>
        <taxon>Microstromatales incertae sedis</taxon>
        <taxon>Jaminaea</taxon>
    </lineage>
</organism>
<dbReference type="SMART" id="SM00441">
    <property type="entry name" value="FF"/>
    <property type="match status" value="3"/>
</dbReference>
<feature type="compositionally biased region" description="Low complexity" evidence="3">
    <location>
        <begin position="572"/>
        <end position="588"/>
    </location>
</feature>
<evidence type="ECO:0000256" key="2">
    <source>
        <dbReference type="SAM" id="Coils"/>
    </source>
</evidence>
<feature type="domain" description="WW" evidence="4">
    <location>
        <begin position="75"/>
        <end position="108"/>
    </location>
</feature>
<keyword evidence="1" id="KW-0677">Repeat</keyword>
<feature type="region of interest" description="Disordered" evidence="3">
    <location>
        <begin position="369"/>
        <end position="400"/>
    </location>
</feature>
<feature type="region of interest" description="Disordered" evidence="3">
    <location>
        <begin position="534"/>
        <end position="588"/>
    </location>
</feature>
<keyword evidence="6" id="KW-1185">Reference proteome</keyword>
<sequence length="888" mass="98078">MAAPGPSSAPADQALPAGWAVYYTHEGMPYYYNAATGQSTHQPPASSLSQQGTTSSTAAAATKPKKEKPKSKEPIPGAEGWLKVTTNLGNVFYTHTATKRSEWIVPDEIREAVEAMEAGVAAGTAEAATFPQRGNGSATSVDGKRKREDRTTNSQPHAEGKARESEESGIDAAELLAQPPQDEEPQAKRSRGSDAQDDNGAHGDDDDDDDAEWQQQLAAQMAAEAAAEDQEAEEPSRAVHQPPQAPIPAFSPPPPPPGGYSGPPPGFHSSPQPPPSGPAAQRKSSSTPSQPPVPEVPQLSLEEGRALFMRMLTSLNGTREEVNPMAPWDKELPKFVHRSEYTGLGLLKDRQDAFNDWCRERLRERREAKKLAAANGSASGGIAAQPKEQPSAAASSSLAQDPRQIYETLLRSTVTSTRTRFDDFRRDHKKDRRFYSFGRDDREREKVFKAWLVTLGEEKRAAAQKAEKEFEGLLEEVLGQEEQRSAWAGKDEAELKDKVWRDVKKIGGMEKRGEYEAVGSSSRRADLFAKWAKQPPTAAKPSNGTSQAASESQSQAGPSSSTTPTLTKEQRQAQALAARQAAVQQQSSSLSRQNARALHQAQRQDASLIFSQLLIDLVRDPIATWEDVSRDETITKDSRWSGGGSAELPWGAKREMFEQHREGLIAKKRAQLEGIFERFARGAAEKRRGDDTDDSDDDEDDDRATKKVAASATPRQAPLNVDGSVLLPLIETDDDYERLAMRLFLERALRRSLREEWDRWHRLREEKAKREFFEMLKENSFVDFWGRLRSEAAEKAKLKAAGNDDSEAAARRALDQNAEVGDVDPESDEAQLPDLVDVAANTGVLGEVHAVLRTDARYRIWGHKPELREEWVREYLEGLSGRKRTAWA</sequence>
<dbReference type="InterPro" id="IPR002713">
    <property type="entry name" value="FF_domain"/>
</dbReference>
<dbReference type="AlphaFoldDB" id="A0A316UXB2"/>
<feature type="compositionally biased region" description="Acidic residues" evidence="3">
    <location>
        <begin position="691"/>
        <end position="702"/>
    </location>
</feature>
<dbReference type="Gene3D" id="2.20.70.10">
    <property type="match status" value="2"/>
</dbReference>
<dbReference type="EMBL" id="KZ819667">
    <property type="protein sequence ID" value="PWN27765.1"/>
    <property type="molecule type" value="Genomic_DNA"/>
</dbReference>
<dbReference type="GO" id="GO:0003712">
    <property type="term" value="F:transcription coregulator activity"/>
    <property type="evidence" value="ECO:0007669"/>
    <property type="project" value="TreeGrafter"/>
</dbReference>
<dbReference type="PANTHER" id="PTHR15377">
    <property type="entry name" value="TRANSCRIPTION ELONGATION REGULATOR 1"/>
    <property type="match status" value="1"/>
</dbReference>
<dbReference type="PANTHER" id="PTHR15377:SF3">
    <property type="entry name" value="WW DOMAIN-CONTAINING PROTEIN"/>
    <property type="match status" value="1"/>
</dbReference>
<dbReference type="PROSITE" id="PS50020">
    <property type="entry name" value="WW_DOMAIN_2"/>
    <property type="match status" value="2"/>
</dbReference>
<evidence type="ECO:0000313" key="6">
    <source>
        <dbReference type="Proteomes" id="UP000245884"/>
    </source>
</evidence>
<feature type="domain" description="WW" evidence="4">
    <location>
        <begin position="13"/>
        <end position="46"/>
    </location>
</feature>
<dbReference type="CDD" id="cd00201">
    <property type="entry name" value="WW"/>
    <property type="match status" value="1"/>
</dbReference>
<dbReference type="SMART" id="SM00456">
    <property type="entry name" value="WW"/>
    <property type="match status" value="2"/>
</dbReference>
<dbReference type="Pfam" id="PF01846">
    <property type="entry name" value="FF"/>
    <property type="match status" value="2"/>
</dbReference>
<feature type="compositionally biased region" description="Low complexity" evidence="3">
    <location>
        <begin position="371"/>
        <end position="384"/>
    </location>
</feature>
<proteinExistence type="predicted"/>
<keyword evidence="2" id="KW-0175">Coiled coil</keyword>
<dbReference type="STRING" id="1569628.A0A316UXB2"/>
<dbReference type="InterPro" id="IPR036517">
    <property type="entry name" value="FF_domain_sf"/>
</dbReference>
<gene>
    <name evidence="5" type="ORF">BDZ90DRAFT_232159</name>
</gene>
<feature type="region of interest" description="Disordered" evidence="3">
    <location>
        <begin position="34"/>
        <end position="80"/>
    </location>
</feature>
<dbReference type="FunFam" id="1.10.10.440:FF:000044">
    <property type="entry name" value="Transcription elongation regulator 1"/>
    <property type="match status" value="1"/>
</dbReference>
<evidence type="ECO:0000259" key="4">
    <source>
        <dbReference type="PROSITE" id="PS50020"/>
    </source>
</evidence>
<evidence type="ECO:0000313" key="5">
    <source>
        <dbReference type="EMBL" id="PWN27765.1"/>
    </source>
</evidence>
<feature type="coiled-coil region" evidence="2">
    <location>
        <begin position="456"/>
        <end position="483"/>
    </location>
</feature>
<reference evidence="5 6" key="1">
    <citation type="journal article" date="2018" name="Mol. Biol. Evol.">
        <title>Broad Genomic Sampling Reveals a Smut Pathogenic Ancestry of the Fungal Clade Ustilaginomycotina.</title>
        <authorList>
            <person name="Kijpornyongpan T."/>
            <person name="Mondo S.J."/>
            <person name="Barry K."/>
            <person name="Sandor L."/>
            <person name="Lee J."/>
            <person name="Lipzen A."/>
            <person name="Pangilinan J."/>
            <person name="LaButti K."/>
            <person name="Hainaut M."/>
            <person name="Henrissat B."/>
            <person name="Grigoriev I.V."/>
            <person name="Spatafora J.W."/>
            <person name="Aime M.C."/>
        </authorList>
    </citation>
    <scope>NUCLEOTIDE SEQUENCE [LARGE SCALE GENOMIC DNA]</scope>
    <source>
        <strain evidence="5 6">MCA 5214</strain>
    </source>
</reference>
<accession>A0A316UXB2</accession>
<name>A0A316UXB2_9BASI</name>
<dbReference type="InterPro" id="IPR001202">
    <property type="entry name" value="WW_dom"/>
</dbReference>
<dbReference type="GeneID" id="37027972"/>
<feature type="compositionally biased region" description="Basic and acidic residues" evidence="3">
    <location>
        <begin position="142"/>
        <end position="151"/>
    </location>
</feature>
<evidence type="ECO:0000256" key="3">
    <source>
        <dbReference type="SAM" id="MobiDB-lite"/>
    </source>
</evidence>
<dbReference type="Proteomes" id="UP000245884">
    <property type="component" value="Unassembled WGS sequence"/>
</dbReference>
<dbReference type="InterPro" id="IPR036020">
    <property type="entry name" value="WW_dom_sf"/>
</dbReference>